<reference evidence="1" key="2">
    <citation type="submission" date="2012-06" db="EMBL/GenBank/DDBJ databases">
        <authorList>
            <person name="Yu Y."/>
            <person name="Currie J."/>
            <person name="Lomeli R."/>
            <person name="Angelova A."/>
            <person name="Collura K."/>
            <person name="Wissotski M."/>
            <person name="Campos D."/>
            <person name="Kudrna D."/>
            <person name="Golser W."/>
            <person name="Ashely E."/>
            <person name="Descour A."/>
            <person name="Fernandes J."/>
            <person name="Soderlund C."/>
            <person name="Walbot V."/>
        </authorList>
    </citation>
    <scope>NUCLEOTIDE SEQUENCE</scope>
    <source>
        <strain evidence="1">B73</strain>
    </source>
</reference>
<dbReference type="AlphaFoldDB" id="C0PPI2"/>
<protein>
    <submittedName>
        <fullName evidence="1">Uncharacterized protein</fullName>
    </submittedName>
</protein>
<reference evidence="1" key="1">
    <citation type="journal article" date="2009" name="PLoS Genet.">
        <title>Sequencing, mapping, and analysis of 27,455 maize full-length cDNAs.</title>
        <authorList>
            <person name="Soderlund C."/>
            <person name="Descour A."/>
            <person name="Kudrna D."/>
            <person name="Bomhoff M."/>
            <person name="Boyd L."/>
            <person name="Currie J."/>
            <person name="Angelova A."/>
            <person name="Collura K."/>
            <person name="Wissotski M."/>
            <person name="Ashley E."/>
            <person name="Morrow D."/>
            <person name="Fernandes J."/>
            <person name="Walbot V."/>
            <person name="Yu Y."/>
        </authorList>
    </citation>
    <scope>NUCLEOTIDE SEQUENCE</scope>
    <source>
        <strain evidence="1">B73</strain>
    </source>
</reference>
<sequence>MITLLAMPPGDMFVIPLVTGPSPVEVEGEAAMLLVIGPVEGGVDAVVCAVLDLFGVCRTTSQFLFLQEDNRLTKGKTTKNKLNAAVKLDILPCFRLWWELIPQFSRGLTTSLFNMTKLKASLALVRASFPSLTTTSDSTYSRPTRRPL</sequence>
<accession>C0PPI2</accession>
<proteinExistence type="evidence at transcript level"/>
<evidence type="ECO:0000313" key="1">
    <source>
        <dbReference type="EMBL" id="ACN37098.1"/>
    </source>
</evidence>
<organism evidence="1">
    <name type="scientific">Zea mays</name>
    <name type="common">Maize</name>
    <dbReference type="NCBI Taxonomy" id="4577"/>
    <lineage>
        <taxon>Eukaryota</taxon>
        <taxon>Viridiplantae</taxon>
        <taxon>Streptophyta</taxon>
        <taxon>Embryophyta</taxon>
        <taxon>Tracheophyta</taxon>
        <taxon>Spermatophyta</taxon>
        <taxon>Magnoliopsida</taxon>
        <taxon>Liliopsida</taxon>
        <taxon>Poales</taxon>
        <taxon>Poaceae</taxon>
        <taxon>PACMAD clade</taxon>
        <taxon>Panicoideae</taxon>
        <taxon>Andropogonodae</taxon>
        <taxon>Andropogoneae</taxon>
        <taxon>Tripsacinae</taxon>
        <taxon>Zea</taxon>
    </lineage>
</organism>
<dbReference type="EMBL" id="BT070201">
    <property type="protein sequence ID" value="ACN37098.1"/>
    <property type="molecule type" value="mRNA"/>
</dbReference>
<name>C0PPI2_MAIZE</name>